<gene>
    <name evidence="1" type="ORF">LMG27198_09820</name>
</gene>
<reference evidence="1" key="1">
    <citation type="journal article" date="2023" name="Int. J. Syst. Evol. Microbiol.">
        <title>Methylocystis iwaonis sp. nov., a type II methane-oxidizing bacterium from surface soil of a rice paddy field in Japan, and emended description of the genus Methylocystis (ex Whittenbury et al. 1970) Bowman et al. 1993.</title>
        <authorList>
            <person name="Kaise H."/>
            <person name="Sawadogo J.B."/>
            <person name="Alam M.S."/>
            <person name="Ueno C."/>
            <person name="Dianou D."/>
            <person name="Shinjo R."/>
            <person name="Asakawa S."/>
        </authorList>
    </citation>
    <scope>NUCLEOTIDE SEQUENCE</scope>
    <source>
        <strain evidence="1">LMG27198</strain>
    </source>
</reference>
<protein>
    <submittedName>
        <fullName evidence="1">Uncharacterized protein</fullName>
    </submittedName>
</protein>
<sequence>MNPIPQLDQLRRQMAEELTHIPQYRALKAMERFIADMSAIYEHAPDLAMTSEVDEPNRKIAQAIENHLKGETGPASIVKNASYLPVHRVA</sequence>
<dbReference type="EMBL" id="BSEC01000001">
    <property type="protein sequence ID" value="GLI91990.1"/>
    <property type="molecule type" value="Genomic_DNA"/>
</dbReference>
<dbReference type="AlphaFoldDB" id="A0A9W6GSA4"/>
<comment type="caution">
    <text evidence="1">The sequence shown here is derived from an EMBL/GenBank/DDBJ whole genome shotgun (WGS) entry which is preliminary data.</text>
</comment>
<evidence type="ECO:0000313" key="2">
    <source>
        <dbReference type="Proteomes" id="UP001144323"/>
    </source>
</evidence>
<dbReference type="RefSeq" id="WP_281800932.1">
    <property type="nucleotide sequence ID" value="NZ_BSEC01000001.1"/>
</dbReference>
<keyword evidence="2" id="KW-1185">Reference proteome</keyword>
<name>A0A9W6GSA4_9HYPH</name>
<evidence type="ECO:0000313" key="1">
    <source>
        <dbReference type="EMBL" id="GLI91990.1"/>
    </source>
</evidence>
<organism evidence="1 2">
    <name type="scientific">Methylocystis echinoides</name>
    <dbReference type="NCBI Taxonomy" id="29468"/>
    <lineage>
        <taxon>Bacteria</taxon>
        <taxon>Pseudomonadati</taxon>
        <taxon>Pseudomonadota</taxon>
        <taxon>Alphaproteobacteria</taxon>
        <taxon>Hyphomicrobiales</taxon>
        <taxon>Methylocystaceae</taxon>
        <taxon>Methylocystis</taxon>
    </lineage>
</organism>
<dbReference type="Proteomes" id="UP001144323">
    <property type="component" value="Unassembled WGS sequence"/>
</dbReference>
<proteinExistence type="predicted"/>
<accession>A0A9W6GSA4</accession>